<proteinExistence type="predicted"/>
<dbReference type="EMBL" id="FN649760">
    <property type="protein sequence ID" value="CBN79605.1"/>
    <property type="molecule type" value="Genomic_DNA"/>
</dbReference>
<dbReference type="GO" id="GO:0016020">
    <property type="term" value="C:membrane"/>
    <property type="evidence" value="ECO:0007669"/>
    <property type="project" value="UniProtKB-SubCell"/>
</dbReference>
<comment type="subcellular location">
    <subcellularLocation>
        <location evidence="1">Membrane</location>
        <topology evidence="1">Multi-pass membrane protein</topology>
    </subcellularLocation>
</comment>
<dbReference type="PANTHER" id="PTHR47823:SF9">
    <property type="entry name" value="CHROMOSOME UNDETERMINED SCAFFOLD_10, WHOLE GENOME SHOTGUN SEQUENCE"/>
    <property type="match status" value="1"/>
</dbReference>
<dbReference type="SUPFAM" id="SSF81324">
    <property type="entry name" value="Voltage-gated potassium channels"/>
    <property type="match status" value="2"/>
</dbReference>
<evidence type="ECO:0000256" key="1">
    <source>
        <dbReference type="ARBA" id="ARBA00004141"/>
    </source>
</evidence>
<feature type="transmembrane region" description="Helical" evidence="9">
    <location>
        <begin position="119"/>
        <end position="140"/>
    </location>
</feature>
<evidence type="ECO:0000256" key="3">
    <source>
        <dbReference type="ARBA" id="ARBA00022692"/>
    </source>
</evidence>
<keyword evidence="5" id="KW-0406">Ion transport</keyword>
<dbReference type="Gene3D" id="1.10.287.70">
    <property type="match status" value="2"/>
</dbReference>
<feature type="transmembrane region" description="Helical" evidence="9">
    <location>
        <begin position="195"/>
        <end position="216"/>
    </location>
</feature>
<evidence type="ECO:0000256" key="4">
    <source>
        <dbReference type="ARBA" id="ARBA00022989"/>
    </source>
</evidence>
<dbReference type="PRINTS" id="PR01463">
    <property type="entry name" value="EAGCHANLFMLY"/>
</dbReference>
<gene>
    <name evidence="11" type="ORF">Esi_0271_0023</name>
</gene>
<evidence type="ECO:0000256" key="8">
    <source>
        <dbReference type="SAM" id="MobiDB-lite"/>
    </source>
</evidence>
<dbReference type="Gene3D" id="2.60.120.10">
    <property type="entry name" value="Jelly Rolls"/>
    <property type="match status" value="2"/>
</dbReference>
<dbReference type="Gene3D" id="1.10.287.630">
    <property type="entry name" value="Helix hairpin bin"/>
    <property type="match status" value="2"/>
</dbReference>
<feature type="transmembrane region" description="Helical" evidence="9">
    <location>
        <begin position="303"/>
        <end position="323"/>
    </location>
</feature>
<dbReference type="OrthoDB" id="421226at2759"/>
<feature type="transmembrane region" description="Helical" evidence="9">
    <location>
        <begin position="965"/>
        <end position="982"/>
    </location>
</feature>
<feature type="domain" description="Cyclic nucleotide-binding" evidence="10">
    <location>
        <begin position="438"/>
        <end position="557"/>
    </location>
</feature>
<feature type="transmembrane region" description="Helical" evidence="9">
    <location>
        <begin position="994"/>
        <end position="1017"/>
    </location>
</feature>
<dbReference type="Pfam" id="PF00520">
    <property type="entry name" value="Ion_trans"/>
    <property type="match status" value="2"/>
</dbReference>
<accession>D8LJT9</accession>
<evidence type="ECO:0000259" key="10">
    <source>
        <dbReference type="PROSITE" id="PS50042"/>
    </source>
</evidence>
<keyword evidence="12" id="KW-1185">Reference proteome</keyword>
<evidence type="ECO:0000256" key="9">
    <source>
        <dbReference type="SAM" id="Phobius"/>
    </source>
</evidence>
<dbReference type="GO" id="GO:0005249">
    <property type="term" value="F:voltage-gated potassium channel activity"/>
    <property type="evidence" value="ECO:0007669"/>
    <property type="project" value="InterPro"/>
</dbReference>
<dbReference type="eggNOG" id="KOG0498">
    <property type="taxonomic scope" value="Eukaryota"/>
</dbReference>
<dbReference type="Pfam" id="PF00027">
    <property type="entry name" value="cNMP_binding"/>
    <property type="match status" value="1"/>
</dbReference>
<dbReference type="InParanoid" id="D8LJT9"/>
<evidence type="ECO:0000256" key="7">
    <source>
        <dbReference type="ARBA" id="ARBA00023303"/>
    </source>
</evidence>
<evidence type="ECO:0000313" key="11">
    <source>
        <dbReference type="EMBL" id="CBN79605.1"/>
    </source>
</evidence>
<sequence length="1177" mass="131295">MSRISFLVGFDRIGQSSPADIAAAVETDHNAEVHSRRALRRKGEEDLGQFWEETRVGLVNRMREKTRIEAVSSAVLAASSGKKLGINMTNQIKKRVHAAKVRAADQTTFIVHPNDPRKLYWDLFVGAMILYSIVVIPWRISFKQDASGAMLIFDYLVDAIFGIDIILCFNSAYFEEDVLVYKRATIARKYVSTWFGPDVLGTVPFASLIGLFITTVDSLQSVNFLRLVRVFRLLKLMRILRLSRKMAKVDFSRRLNPSIVRLIKLLGKIVFAGHLLGCTWFMVDECDVDGGDDMWPKCGGESLGSKYLASLYWTIATLMSVGYGDISADTDQERMFALVTMVIGSTAFGFIIAMVTVIVETMDPQATAKNAKMEEVREYMGVRKLPKGLQLRMRKHFDHVYRNTSVFRQTPILRDLPHTVRMKLVFDTHQHLLRTLIFFEDFQASVITEMVYRLKPMQLKRKEYVGKAGDVLDNVFFVVTGRIEARVTKPGKQVLVALHREGSDFELSSLVRCDPMQFTYRAVTQSELMWLDKDDLENIAAEYKTAENTIIDKAERQGALLEECLCLEETCDGSDHRQAQVLVDWTLVPAASIPELVGNGLTSIMLDANRPEDADDSAALIRTLRPIKEKGGPKDGAGGGGFAINPLQTLSAMAAWVATADGGKGKGGGGDEGSFVGQEWGDEGLKKSGSTAALPRVGSIGPCPGRGGGGSAGGGEAAKKKRRSPGEVAEEEERKERTPPNMEEALETADCVARRWVVLPNAGWKQKWDTFGAFLIALSVITVPFRIGFDALPEGGWVVVDWVTDCTFAVDIVLNFRMAYVNGHVLVTSPSLMASHYLRGWFTTDLLSTVPFDRIMSLAGDENSRVFRSLKLVKVVRIVRLLRLFRLFKMARFRLITEEFMELNDVLFRGLKLVLTLALLGHSFGCFWSFVSLSEEASDDDIDGAAPSTWWESIGLQPENLTGRYIASIYWAFTTMTTVGYGDILPVVDQERAYATIIMVIGATVFGYIVGSVSALASNPNGSQARETVKILAVSNYLGEKKVQQKLRQAVKKHVEFYLQHKTPFHEEDLHALMPPSLRQESVLQVHKDVLRKIGIFKHMNANHTAYILRHMTPLFTLAGNYVYKPADESDGVYFLLTGTAEVKNGSPEREKQCLISYFRNDPLICNETRPQKSDPG</sequence>
<dbReference type="PANTHER" id="PTHR47823">
    <property type="entry name" value="ION_TRANS DOMAIN-CONTAINING PROTEIN"/>
    <property type="match status" value="1"/>
</dbReference>
<dbReference type="InterPro" id="IPR003938">
    <property type="entry name" value="K_chnl_volt-dep_EAG/ELK/ERG"/>
</dbReference>
<keyword evidence="6 9" id="KW-0472">Membrane</keyword>
<feature type="region of interest" description="Disordered" evidence="8">
    <location>
        <begin position="663"/>
        <end position="744"/>
    </location>
</feature>
<dbReference type="SMART" id="SM00100">
    <property type="entry name" value="cNMP"/>
    <property type="match status" value="1"/>
</dbReference>
<dbReference type="InterPro" id="IPR014710">
    <property type="entry name" value="RmlC-like_jellyroll"/>
</dbReference>
<dbReference type="InterPro" id="IPR018490">
    <property type="entry name" value="cNMP-bd_dom_sf"/>
</dbReference>
<dbReference type="InterPro" id="IPR005821">
    <property type="entry name" value="Ion_trans_dom"/>
</dbReference>
<dbReference type="Proteomes" id="UP000002630">
    <property type="component" value="Unassembled WGS sequence"/>
</dbReference>
<dbReference type="SUPFAM" id="SSF51206">
    <property type="entry name" value="cAMP-binding domain-like"/>
    <property type="match status" value="2"/>
</dbReference>
<keyword evidence="4 9" id="KW-1133">Transmembrane helix</keyword>
<evidence type="ECO:0000256" key="5">
    <source>
        <dbReference type="ARBA" id="ARBA00023065"/>
    </source>
</evidence>
<dbReference type="AlphaFoldDB" id="D8LJT9"/>
<reference evidence="11 12" key="1">
    <citation type="journal article" date="2010" name="Nature">
        <title>The Ectocarpus genome and the independent evolution of multicellularity in brown algae.</title>
        <authorList>
            <person name="Cock J.M."/>
            <person name="Sterck L."/>
            <person name="Rouze P."/>
            <person name="Scornet D."/>
            <person name="Allen A.E."/>
            <person name="Amoutzias G."/>
            <person name="Anthouard V."/>
            <person name="Artiguenave F."/>
            <person name="Aury J.M."/>
            <person name="Badger J.H."/>
            <person name="Beszteri B."/>
            <person name="Billiau K."/>
            <person name="Bonnet E."/>
            <person name="Bothwell J.H."/>
            <person name="Bowler C."/>
            <person name="Boyen C."/>
            <person name="Brownlee C."/>
            <person name="Carrano C.J."/>
            <person name="Charrier B."/>
            <person name="Cho G.Y."/>
            <person name="Coelho S.M."/>
            <person name="Collen J."/>
            <person name="Corre E."/>
            <person name="Da Silva C."/>
            <person name="Delage L."/>
            <person name="Delaroque N."/>
            <person name="Dittami S.M."/>
            <person name="Doulbeau S."/>
            <person name="Elias M."/>
            <person name="Farnham G."/>
            <person name="Gachon C.M."/>
            <person name="Gschloessl B."/>
            <person name="Heesch S."/>
            <person name="Jabbari K."/>
            <person name="Jubin C."/>
            <person name="Kawai H."/>
            <person name="Kimura K."/>
            <person name="Kloareg B."/>
            <person name="Kupper F.C."/>
            <person name="Lang D."/>
            <person name="Le Bail A."/>
            <person name="Leblanc C."/>
            <person name="Lerouge P."/>
            <person name="Lohr M."/>
            <person name="Lopez P.J."/>
            <person name="Martens C."/>
            <person name="Maumus F."/>
            <person name="Michel G."/>
            <person name="Miranda-Saavedra D."/>
            <person name="Morales J."/>
            <person name="Moreau H."/>
            <person name="Motomura T."/>
            <person name="Nagasato C."/>
            <person name="Napoli C.A."/>
            <person name="Nelson D.R."/>
            <person name="Nyvall-Collen P."/>
            <person name="Peters A.F."/>
            <person name="Pommier C."/>
            <person name="Potin P."/>
            <person name="Poulain J."/>
            <person name="Quesneville H."/>
            <person name="Read B."/>
            <person name="Rensing S.A."/>
            <person name="Ritter A."/>
            <person name="Rousvoal S."/>
            <person name="Samanta M."/>
            <person name="Samson G."/>
            <person name="Schroeder D.C."/>
            <person name="Segurens B."/>
            <person name="Strittmatter M."/>
            <person name="Tonon T."/>
            <person name="Tregear J.W."/>
            <person name="Valentin K."/>
            <person name="von Dassow P."/>
            <person name="Yamagishi T."/>
            <person name="Van de Peer Y."/>
            <person name="Wincker P."/>
        </authorList>
    </citation>
    <scope>NUCLEOTIDE SEQUENCE [LARGE SCALE GENOMIC DNA]</scope>
    <source>
        <strain evidence="12">Ec32 / CCAP1310/4</strain>
    </source>
</reference>
<keyword evidence="3 9" id="KW-0812">Transmembrane</keyword>
<dbReference type="PROSITE" id="PS50042">
    <property type="entry name" value="CNMP_BINDING_3"/>
    <property type="match status" value="2"/>
</dbReference>
<dbReference type="FunFam" id="1.10.287.70:FF:000123">
    <property type="entry name" value="Potassium channel KAT3"/>
    <property type="match status" value="1"/>
</dbReference>
<name>D8LJT9_ECTSI</name>
<dbReference type="InterPro" id="IPR000595">
    <property type="entry name" value="cNMP-bd_dom"/>
</dbReference>
<evidence type="ECO:0000256" key="2">
    <source>
        <dbReference type="ARBA" id="ARBA00022448"/>
    </source>
</evidence>
<feature type="transmembrane region" description="Helical" evidence="9">
    <location>
        <begin position="335"/>
        <end position="359"/>
    </location>
</feature>
<keyword evidence="7" id="KW-0407">Ion channel</keyword>
<protein>
    <recommendedName>
        <fullName evidence="10">Cyclic nucleotide-binding domain-containing protein</fullName>
    </recommendedName>
</protein>
<dbReference type="CDD" id="cd00038">
    <property type="entry name" value="CAP_ED"/>
    <property type="match status" value="1"/>
</dbReference>
<keyword evidence="2" id="KW-0813">Transport</keyword>
<dbReference type="STRING" id="2880.D8LJT9"/>
<feature type="transmembrane region" description="Helical" evidence="9">
    <location>
        <begin position="152"/>
        <end position="174"/>
    </location>
</feature>
<evidence type="ECO:0000256" key="6">
    <source>
        <dbReference type="ARBA" id="ARBA00023136"/>
    </source>
</evidence>
<feature type="domain" description="Cyclic nucleotide-binding" evidence="10">
    <location>
        <begin position="1096"/>
        <end position="1143"/>
    </location>
</feature>
<evidence type="ECO:0000313" key="12">
    <source>
        <dbReference type="Proteomes" id="UP000002630"/>
    </source>
</evidence>
<organism evidence="11 12">
    <name type="scientific">Ectocarpus siliculosus</name>
    <name type="common">Brown alga</name>
    <name type="synonym">Conferva siliculosa</name>
    <dbReference type="NCBI Taxonomy" id="2880"/>
    <lineage>
        <taxon>Eukaryota</taxon>
        <taxon>Sar</taxon>
        <taxon>Stramenopiles</taxon>
        <taxon>Ochrophyta</taxon>
        <taxon>PX clade</taxon>
        <taxon>Phaeophyceae</taxon>
        <taxon>Ectocarpales</taxon>
        <taxon>Ectocarpaceae</taxon>
        <taxon>Ectocarpus</taxon>
    </lineage>
</organism>
<feature type="compositionally biased region" description="Gly residues" evidence="8">
    <location>
        <begin position="704"/>
        <end position="716"/>
    </location>
</feature>